<dbReference type="Pfam" id="PF01026">
    <property type="entry name" value="TatD_DNase"/>
    <property type="match status" value="1"/>
</dbReference>
<dbReference type="EMBL" id="DSGT01000002">
    <property type="protein sequence ID" value="HEW52717.1"/>
    <property type="molecule type" value="Genomic_DNA"/>
</dbReference>
<keyword evidence="1" id="KW-0378">Hydrolase</keyword>
<accession>A0A7C2ZRA0</accession>
<name>A0A7C2ZRA0_9CREN</name>
<gene>
    <name evidence="1" type="ORF">ENO77_00840</name>
</gene>
<proteinExistence type="predicted"/>
<comment type="caution">
    <text evidence="1">The sequence shown here is derived from an EMBL/GenBank/DDBJ whole genome shotgun (WGS) entry which is preliminary data.</text>
</comment>
<dbReference type="InterPro" id="IPR032466">
    <property type="entry name" value="Metal_Hydrolase"/>
</dbReference>
<dbReference type="PANTHER" id="PTHR42206">
    <property type="entry name" value="METAL-DEPENDENT HYDROLASE-RELATED"/>
    <property type="match status" value="1"/>
</dbReference>
<dbReference type="InterPro" id="IPR011589">
    <property type="entry name" value="UCP004961"/>
</dbReference>
<dbReference type="PANTHER" id="PTHR42206:SF1">
    <property type="entry name" value="METAL-DEPENDENT HYDROLASE"/>
    <property type="match status" value="1"/>
</dbReference>
<dbReference type="AlphaFoldDB" id="A0A7C2ZRA0"/>
<organism evidence="1">
    <name type="scientific">Ignisphaera aggregans</name>
    <dbReference type="NCBI Taxonomy" id="334771"/>
    <lineage>
        <taxon>Archaea</taxon>
        <taxon>Thermoproteota</taxon>
        <taxon>Thermoprotei</taxon>
        <taxon>Desulfurococcales</taxon>
        <taxon>Desulfurococcaceae</taxon>
        <taxon>Ignisphaera</taxon>
    </lineage>
</organism>
<sequence>MHSNPITGMGIAKVGRKFIESGGWFAVLVSLPPYHYGFENSFEGYIKSIDVLIKECKTAKEVGLKVLCLSGVHPAAIESEVTRDPKHGLWVLEKAIAVIDYAAKLVREGVIDGFGEVGRPHYKAIPEAFVVNNIVTRYALTRARDLGSVVHLHLEQGGELTALDIENLVNDVRIPKGKVILHHVDISTARASQKRGLVFTVPGKYPVLKEAFKSLGPTYMVESDFIDDPKRPGVSSYPWDIVANQLRLLREGIVEEEYIYKLNVDFVAKTYGIEPP</sequence>
<evidence type="ECO:0000313" key="1">
    <source>
        <dbReference type="EMBL" id="HEW52717.1"/>
    </source>
</evidence>
<dbReference type="InterPro" id="IPR001130">
    <property type="entry name" value="TatD-like"/>
</dbReference>
<dbReference type="SUPFAM" id="SSF51556">
    <property type="entry name" value="Metallo-dependent hydrolases"/>
    <property type="match status" value="1"/>
</dbReference>
<dbReference type="GO" id="GO:0016788">
    <property type="term" value="F:hydrolase activity, acting on ester bonds"/>
    <property type="evidence" value="ECO:0007669"/>
    <property type="project" value="InterPro"/>
</dbReference>
<reference evidence="1" key="1">
    <citation type="journal article" date="2020" name="mSystems">
        <title>Genome- and Community-Level Interaction Insights into Carbon Utilization and Element Cycling Functions of Hydrothermarchaeota in Hydrothermal Sediment.</title>
        <authorList>
            <person name="Zhou Z."/>
            <person name="Liu Y."/>
            <person name="Xu W."/>
            <person name="Pan J."/>
            <person name="Luo Z.H."/>
            <person name="Li M."/>
        </authorList>
    </citation>
    <scope>NUCLEOTIDE SEQUENCE [LARGE SCALE GENOMIC DNA]</scope>
    <source>
        <strain evidence="1">SpSt-16</strain>
    </source>
</reference>
<dbReference type="Gene3D" id="3.20.20.140">
    <property type="entry name" value="Metal-dependent hydrolases"/>
    <property type="match status" value="1"/>
</dbReference>
<protein>
    <submittedName>
        <fullName evidence="1">Hydrolase TatD</fullName>
    </submittedName>
</protein>